<dbReference type="AlphaFoldDB" id="T1APJ5"/>
<name>T1APJ5_9ZZZZ</name>
<keyword evidence="2 3" id="KW-0547">Nucleotide-binding</keyword>
<gene>
    <name evidence="3" type="ORF">B1A_10500</name>
</gene>
<sequence length="150" mass="16459">MRVVVDSGLVRRPRFDPVTGMNRLEHVRISRASADQRQGRAGRLGPGVCYRLWSEAAQRSLAPFTPPEITEADLAPLALELAGWGVRDAATLKWLDPPPPALLASARDLLGRLGALDDDARITRHGRDMARLSVHPRVAHMLLRAHQLGA</sequence>
<proteinExistence type="predicted"/>
<keyword evidence="1" id="KW-0378">Hydrolase</keyword>
<evidence type="ECO:0000313" key="3">
    <source>
        <dbReference type="EMBL" id="EQD59277.1"/>
    </source>
</evidence>
<dbReference type="PANTHER" id="PTHR43519">
    <property type="entry name" value="ATP-DEPENDENT RNA HELICASE HRPB"/>
    <property type="match status" value="1"/>
</dbReference>
<feature type="non-terminal residue" evidence="3">
    <location>
        <position position="150"/>
    </location>
</feature>
<dbReference type="Gene3D" id="1.20.120.1080">
    <property type="match status" value="1"/>
</dbReference>
<protein>
    <submittedName>
        <fullName evidence="3">ATP-dependent helicase HrpB</fullName>
    </submittedName>
</protein>
<evidence type="ECO:0000256" key="2">
    <source>
        <dbReference type="ARBA" id="ARBA00022806"/>
    </source>
</evidence>
<dbReference type="Gene3D" id="3.40.50.300">
    <property type="entry name" value="P-loop containing nucleotide triphosphate hydrolases"/>
    <property type="match status" value="1"/>
</dbReference>
<organism evidence="3">
    <name type="scientific">mine drainage metagenome</name>
    <dbReference type="NCBI Taxonomy" id="410659"/>
    <lineage>
        <taxon>unclassified sequences</taxon>
        <taxon>metagenomes</taxon>
        <taxon>ecological metagenomes</taxon>
    </lineage>
</organism>
<dbReference type="InterPro" id="IPR027417">
    <property type="entry name" value="P-loop_NTPase"/>
</dbReference>
<keyword evidence="2 3" id="KW-0347">Helicase</keyword>
<evidence type="ECO:0000256" key="1">
    <source>
        <dbReference type="ARBA" id="ARBA00022801"/>
    </source>
</evidence>
<reference evidence="3" key="1">
    <citation type="submission" date="2013-08" db="EMBL/GenBank/DDBJ databases">
        <authorList>
            <person name="Mendez C."/>
            <person name="Richter M."/>
            <person name="Ferrer M."/>
            <person name="Sanchez J."/>
        </authorList>
    </citation>
    <scope>NUCLEOTIDE SEQUENCE</scope>
</reference>
<dbReference type="PANTHER" id="PTHR43519:SF1">
    <property type="entry name" value="ATP-DEPENDENT RNA HELICASE HRPB"/>
    <property type="match status" value="1"/>
</dbReference>
<dbReference type="GO" id="GO:0016787">
    <property type="term" value="F:hydrolase activity"/>
    <property type="evidence" value="ECO:0007669"/>
    <property type="project" value="UniProtKB-KW"/>
</dbReference>
<dbReference type="EMBL" id="AUZX01007478">
    <property type="protein sequence ID" value="EQD59277.1"/>
    <property type="molecule type" value="Genomic_DNA"/>
</dbReference>
<dbReference type="GO" id="GO:0004386">
    <property type="term" value="F:helicase activity"/>
    <property type="evidence" value="ECO:0007669"/>
    <property type="project" value="UniProtKB-KW"/>
</dbReference>
<keyword evidence="2 3" id="KW-0067">ATP-binding</keyword>
<accession>T1APJ5</accession>
<comment type="caution">
    <text evidence="3">The sequence shown here is derived from an EMBL/GenBank/DDBJ whole genome shotgun (WGS) entry which is preliminary data.</text>
</comment>
<reference evidence="3" key="2">
    <citation type="journal article" date="2014" name="ISME J.">
        <title>Microbial stratification in low pH oxic and suboxic macroscopic growths along an acid mine drainage.</title>
        <authorList>
            <person name="Mendez-Garcia C."/>
            <person name="Mesa V."/>
            <person name="Sprenger R.R."/>
            <person name="Richter M."/>
            <person name="Diez M.S."/>
            <person name="Solano J."/>
            <person name="Bargiela R."/>
            <person name="Golyshina O.V."/>
            <person name="Manteca A."/>
            <person name="Ramos J.L."/>
            <person name="Gallego J.R."/>
            <person name="Llorente I."/>
            <person name="Martins Dos Santos V.A."/>
            <person name="Jensen O.N."/>
            <person name="Pelaez A.I."/>
            <person name="Sanchez J."/>
            <person name="Ferrer M."/>
        </authorList>
    </citation>
    <scope>NUCLEOTIDE SEQUENCE</scope>
</reference>
<dbReference type="SUPFAM" id="SSF52540">
    <property type="entry name" value="P-loop containing nucleoside triphosphate hydrolases"/>
    <property type="match status" value="1"/>
</dbReference>